<dbReference type="KEGG" id="stim:H1B31_04135"/>
<gene>
    <name evidence="7" type="ORF">H1B31_04135</name>
</gene>
<dbReference type="Gene3D" id="3.40.50.11380">
    <property type="match status" value="2"/>
</dbReference>
<keyword evidence="2" id="KW-0328">Glycosyltransferase</keyword>
<dbReference type="PANTHER" id="PTHR44835:SF1">
    <property type="entry name" value="PROTEIN O-GLCNAC TRANSFERASE"/>
    <property type="match status" value="1"/>
</dbReference>
<comment type="pathway">
    <text evidence="1">Protein modification; protein glycosylation.</text>
</comment>
<evidence type="ECO:0000256" key="1">
    <source>
        <dbReference type="ARBA" id="ARBA00004922"/>
    </source>
</evidence>
<evidence type="ECO:0000256" key="2">
    <source>
        <dbReference type="ARBA" id="ARBA00022676"/>
    </source>
</evidence>
<evidence type="ECO:0000313" key="8">
    <source>
        <dbReference type="Proteomes" id="UP000515480"/>
    </source>
</evidence>
<dbReference type="AlphaFoldDB" id="A0A7G7VLY4"/>
<dbReference type="GO" id="GO:0016757">
    <property type="term" value="F:glycosyltransferase activity"/>
    <property type="evidence" value="ECO:0007669"/>
    <property type="project" value="UniProtKB-KW"/>
</dbReference>
<keyword evidence="3" id="KW-0808">Transferase</keyword>
<feature type="domain" description="O-GlcNAc transferase C-terminal" evidence="6">
    <location>
        <begin position="712"/>
        <end position="888"/>
    </location>
</feature>
<feature type="domain" description="O-GlcNAc transferase C-terminal" evidence="6">
    <location>
        <begin position="530"/>
        <end position="691"/>
    </location>
</feature>
<dbReference type="Gene3D" id="3.40.50.2000">
    <property type="entry name" value="Glycogen Phosphorylase B"/>
    <property type="match status" value="1"/>
</dbReference>
<dbReference type="InterPro" id="IPR029489">
    <property type="entry name" value="OGT/SEC/SPY_C"/>
</dbReference>
<reference evidence="7 8" key="1">
    <citation type="submission" date="2020-07" db="EMBL/GenBank/DDBJ databases">
        <title>Complete genome and description of Selenomonas timonensis sp. nov., a new bacterium isolated from a gingivitis subject.</title>
        <authorList>
            <person name="Antezack A."/>
        </authorList>
    </citation>
    <scope>NUCLEOTIDE SEQUENCE [LARGE SCALE GENOMIC DNA]</scope>
    <source>
        <strain evidence="7 8">Marseille-Q3039</strain>
    </source>
</reference>
<dbReference type="InterPro" id="IPR051939">
    <property type="entry name" value="Glycosyltr_41/O-GlcNAc_trsf"/>
</dbReference>
<keyword evidence="8" id="KW-1185">Reference proteome</keyword>
<organism evidence="7 8">
    <name type="scientific">Selenomonas timonae</name>
    <dbReference type="NCBI Taxonomy" id="2754044"/>
    <lineage>
        <taxon>Bacteria</taxon>
        <taxon>Bacillati</taxon>
        <taxon>Bacillota</taxon>
        <taxon>Negativicutes</taxon>
        <taxon>Selenomonadales</taxon>
        <taxon>Selenomonadaceae</taxon>
        <taxon>Selenomonas</taxon>
    </lineage>
</organism>
<dbReference type="Proteomes" id="UP000515480">
    <property type="component" value="Chromosome"/>
</dbReference>
<evidence type="ECO:0000256" key="5">
    <source>
        <dbReference type="ARBA" id="ARBA00022803"/>
    </source>
</evidence>
<name>A0A7G7VLY4_9FIRM</name>
<evidence type="ECO:0000313" key="7">
    <source>
        <dbReference type="EMBL" id="QNH55127.1"/>
    </source>
</evidence>
<evidence type="ECO:0000259" key="6">
    <source>
        <dbReference type="Pfam" id="PF13844"/>
    </source>
</evidence>
<accession>A0A7G7VLY4</accession>
<sequence length="906" mass="102412">MKKKKKKQARTTGVPQSSHKIRLGYLSSDFGTGRTRDLLPAFFFWYDRARFDIYAYHTGVEGDTASFAKNAALREIGHHSPQEAAEEIQRDKIDLLVDLSLRMPDDHIRSIMQLRPAPYIVSLAADCPKELAERLPSVEGEKIFSHCYTPFERVQHYTYRPPLLDTGVPSIGVVGELKRDEAERFVSLVVKLLQGEHVVRLILPARVAEGLSEEDFARIAEAGSEDAVLELVDELSYEVLDLVVGVDVDLVDVCRAADHGVPLLTTEASVCGHRARMLLEKLELIPAYNGAELVAEIGRLLSDQSRLSEFHECLHWRLLDLFDGGAVMFSVERAYSRVFAQMNQEQGAEITKTLLDAASREDWETVLFAAHALDGMNQLEAELRMSLAWAYYFLGQGSHAGRWALAATGLARDREAARLYLSVISKSPPGTGQEIYERARYGLRLIEEGLPAVPEIRAALLKACMIYAGLVQGGEAASTYTRLYAMQAEKTEMHRFYYGASLFHLNAVDLPAAEVYQRSLHYGELFSDVQPYSHMGRRKKEKIRIGYISGDFRYHVMQYFVWPFLAGFDQDSFEVYVYSLGEPDQFSQFFQTLVTCWRDLSDCNMDMAKIAGKIYRDEIDILFDLAGHTAESGLAALAWKPAPIQLSGLGYMATTGLPAVDYFVTDHYCDPEGGGSEQVYVEKLLRLTSQFCYNGYTHLPASDGAPARHREYILFASFNQYRKIRDDMLVAWRQIMERIPNSRLLLKNSAYQQPGVAMTAYKRLKEMGFDMSRVTFEPGTKDYMMRYLDVDIALDTFPWPGGGTTCDALYMGVPVISYYTERHSTRFSYSILANMGLAELASERMEDYIETAVALAGNLDLLDALHRELRPRMKASPVMDQEGYIREMEGCYRAIWAQWQAHAESI</sequence>
<dbReference type="EMBL" id="CP060204">
    <property type="protein sequence ID" value="QNH55127.1"/>
    <property type="molecule type" value="Genomic_DNA"/>
</dbReference>
<protein>
    <recommendedName>
        <fullName evidence="6">O-GlcNAc transferase C-terminal domain-containing protein</fullName>
    </recommendedName>
</protein>
<evidence type="ECO:0000256" key="3">
    <source>
        <dbReference type="ARBA" id="ARBA00022679"/>
    </source>
</evidence>
<dbReference type="RefSeq" id="WP_185981002.1">
    <property type="nucleotide sequence ID" value="NZ_CP060204.1"/>
</dbReference>
<proteinExistence type="predicted"/>
<keyword evidence="5" id="KW-0802">TPR repeat</keyword>
<dbReference type="Pfam" id="PF13844">
    <property type="entry name" value="Glyco_transf_41"/>
    <property type="match status" value="2"/>
</dbReference>
<dbReference type="PANTHER" id="PTHR44835">
    <property type="entry name" value="UDP-N-ACETYLGLUCOSAMINE--PEPTIDE N-ACETYLGLUCOSAMINYLTRANSFERASE SPINDLY-RELATED"/>
    <property type="match status" value="1"/>
</dbReference>
<evidence type="ECO:0000256" key="4">
    <source>
        <dbReference type="ARBA" id="ARBA00022737"/>
    </source>
</evidence>
<keyword evidence="4" id="KW-0677">Repeat</keyword>